<accession>A0A822V5Z9</accession>
<dbReference type="GO" id="GO:0004476">
    <property type="term" value="F:mannose-6-phosphate isomerase activity"/>
    <property type="evidence" value="ECO:0007669"/>
    <property type="project" value="UniProtKB-EC"/>
</dbReference>
<dbReference type="Pfam" id="PF07221">
    <property type="entry name" value="GlcNAc_2-epim"/>
    <property type="match status" value="1"/>
</dbReference>
<dbReference type="PANTHER" id="PTHR15108">
    <property type="entry name" value="N-ACYLGLUCOSAMINE-2-EPIMERASE"/>
    <property type="match status" value="1"/>
</dbReference>
<keyword evidence="2 3" id="KW-0413">Isomerase</keyword>
<name>A0A822V5Z9_AGRTU</name>
<dbReference type="CDD" id="cd00249">
    <property type="entry name" value="AGE"/>
    <property type="match status" value="1"/>
</dbReference>
<dbReference type="InterPro" id="IPR010819">
    <property type="entry name" value="AGE/CE"/>
</dbReference>
<dbReference type="Proteomes" id="UP000192074">
    <property type="component" value="Unassembled WGS sequence"/>
</dbReference>
<evidence type="ECO:0000256" key="2">
    <source>
        <dbReference type="ARBA" id="ARBA00023235"/>
    </source>
</evidence>
<comment type="similarity">
    <text evidence="1">Belongs to the N-acylglucosamine 2-epimerase family.</text>
</comment>
<evidence type="ECO:0000256" key="1">
    <source>
        <dbReference type="ARBA" id="ARBA00008558"/>
    </source>
</evidence>
<dbReference type="GO" id="GO:0005975">
    <property type="term" value="P:carbohydrate metabolic process"/>
    <property type="evidence" value="ECO:0007669"/>
    <property type="project" value="InterPro"/>
</dbReference>
<organism evidence="3 4">
    <name type="scientific">Agrobacterium tumefaciens str. B6</name>
    <dbReference type="NCBI Taxonomy" id="1183423"/>
    <lineage>
        <taxon>Bacteria</taxon>
        <taxon>Pseudomonadati</taxon>
        <taxon>Pseudomonadota</taxon>
        <taxon>Alphaproteobacteria</taxon>
        <taxon>Hyphomicrobiales</taxon>
        <taxon>Rhizobiaceae</taxon>
        <taxon>Rhizobium/Agrobacterium group</taxon>
        <taxon>Agrobacterium</taxon>
        <taxon>Agrobacterium tumefaciens complex</taxon>
    </lineage>
</organism>
<sequence>MLLQNDGFSLCFQSFLSYGCHGYTPRESYRMTVQFPSIAQTLAEEIGTLRKWLDEDALPLWWEAGSARPDGGFYERLGQDAKPVFSDDRRARVQPRQAYCYAAAGQHGWHGPWKDAVLHGLSWFEKVYRLENGLYGNLADQTGKLIDPSFDLYNQAFALFAAAQTAAILPERRNEMRSHALEILAILERDYRHPIAGFEEANPPRTPLCSNPHMHLFEAMLAWEEQDRDGPWSALADEIAGLALSRFIDDGNGGLREFFAHDWTPCEGEKGRIMEPGHQFEWAWLLVRWGSLRGNEEAIRKAKRLFEIGEEHGICPRRKVAVMSLYDDFSMRDGLARLWPQTEWLKAAVRLASVTDGEERQRYLASGLSAIGALQPFLDTPVKGLWFDKWPADRPMLDEPAPASTFYHIVCAIYEAEAVLATAN</sequence>
<dbReference type="AlphaFoldDB" id="A0A822V5Z9"/>
<evidence type="ECO:0000313" key="3">
    <source>
        <dbReference type="EMBL" id="CVI20763.1"/>
    </source>
</evidence>
<protein>
    <submittedName>
        <fullName evidence="3">Mannose-6-phosphate isomerase</fullName>
        <ecNumber evidence="3">5.3.1.8</ecNumber>
    </submittedName>
</protein>
<dbReference type="InterPro" id="IPR034116">
    <property type="entry name" value="AGE_dom"/>
</dbReference>
<proteinExistence type="inferred from homology"/>
<comment type="caution">
    <text evidence="3">The sequence shown here is derived from an EMBL/GenBank/DDBJ whole genome shotgun (WGS) entry which is preliminary data.</text>
</comment>
<dbReference type="InterPro" id="IPR008928">
    <property type="entry name" value="6-hairpin_glycosidase_sf"/>
</dbReference>
<dbReference type="EC" id="5.3.1.8" evidence="3"/>
<dbReference type="SUPFAM" id="SSF48208">
    <property type="entry name" value="Six-hairpin glycosidases"/>
    <property type="match status" value="1"/>
</dbReference>
<dbReference type="EMBL" id="FCNL01000029">
    <property type="protein sequence ID" value="CVI20763.1"/>
    <property type="molecule type" value="Genomic_DNA"/>
</dbReference>
<evidence type="ECO:0000313" key="4">
    <source>
        <dbReference type="Proteomes" id="UP000192074"/>
    </source>
</evidence>
<dbReference type="Gene3D" id="1.50.10.10">
    <property type="match status" value="1"/>
</dbReference>
<dbReference type="InterPro" id="IPR012341">
    <property type="entry name" value="6hp_glycosidase-like_sf"/>
</dbReference>
<reference evidence="3 4" key="1">
    <citation type="submission" date="2016-01" db="EMBL/GenBank/DDBJ databases">
        <authorList>
            <person name="Regsiter A."/>
            <person name="william w."/>
        </authorList>
    </citation>
    <scope>NUCLEOTIDE SEQUENCE [LARGE SCALE GENOMIC DNA]</scope>
    <source>
        <strain evidence="3 4">B6</strain>
    </source>
</reference>
<gene>
    <name evidence="3" type="primary">pmi</name>
    <name evidence="3" type="ORF">AGR4A_Lc110042</name>
</gene>